<sequence>MALPADGHVHSQWSWDARFGDMDATCARAVALGIPAVAFTEHVDFTPFRAGYLVDSVGPLVTDGILTAPPLDVEGYLESVERCRLAHPELRILTGMEVGQPHRHRDEVAALLATGAFERILGSLHVLPDGDAFAEPFELFRHRPADPAYREYLGEIPLLVAASEGLTALAHIDYPVRSWPEEGVPFSPAHFEEELRFALRAVADGELALEINTKVPLDPAILGWWREEGGRRVTFGSDAHEPEALGRGLADAAALAEAQGFRPDRNPEDPWIAAV</sequence>
<dbReference type="RefSeq" id="WP_286276745.1">
    <property type="nucleotide sequence ID" value="NZ_AP027731.1"/>
</dbReference>
<dbReference type="SUPFAM" id="SSF89550">
    <property type="entry name" value="PHP domain-like"/>
    <property type="match status" value="1"/>
</dbReference>
<gene>
    <name evidence="10" type="ORF">GCM10025866_26520</name>
</gene>
<dbReference type="Pfam" id="PF02811">
    <property type="entry name" value="PHP"/>
    <property type="match status" value="1"/>
</dbReference>
<comment type="catalytic activity">
    <reaction evidence="7 8">
        <text>L-histidinol phosphate + H2O = L-histidinol + phosphate</text>
        <dbReference type="Rhea" id="RHEA:14465"/>
        <dbReference type="ChEBI" id="CHEBI:15377"/>
        <dbReference type="ChEBI" id="CHEBI:43474"/>
        <dbReference type="ChEBI" id="CHEBI:57699"/>
        <dbReference type="ChEBI" id="CHEBI:57980"/>
        <dbReference type="EC" id="3.1.3.15"/>
    </reaction>
</comment>
<dbReference type="Proteomes" id="UP001321498">
    <property type="component" value="Chromosome"/>
</dbReference>
<evidence type="ECO:0000256" key="1">
    <source>
        <dbReference type="ARBA" id="ARBA00004970"/>
    </source>
</evidence>
<keyword evidence="6 8" id="KW-0368">Histidine biosynthesis</keyword>
<keyword evidence="11" id="KW-1185">Reference proteome</keyword>
<organism evidence="10 11">
    <name type="scientific">Naasia aerilata</name>
    <dbReference type="NCBI Taxonomy" id="1162966"/>
    <lineage>
        <taxon>Bacteria</taxon>
        <taxon>Bacillati</taxon>
        <taxon>Actinomycetota</taxon>
        <taxon>Actinomycetes</taxon>
        <taxon>Micrococcales</taxon>
        <taxon>Microbacteriaceae</taxon>
        <taxon>Naasia</taxon>
    </lineage>
</organism>
<evidence type="ECO:0000259" key="9">
    <source>
        <dbReference type="Pfam" id="PF02811"/>
    </source>
</evidence>
<protein>
    <recommendedName>
        <fullName evidence="3 8">Histidinol-phosphatase</fullName>
        <shortName evidence="8">HolPase</shortName>
        <ecNumber evidence="3 8">3.1.3.15</ecNumber>
    </recommendedName>
</protein>
<comment type="similarity">
    <text evidence="2 8">Belongs to the PHP hydrolase family. HisK subfamily.</text>
</comment>
<evidence type="ECO:0000256" key="2">
    <source>
        <dbReference type="ARBA" id="ARBA00009152"/>
    </source>
</evidence>
<proteinExistence type="inferred from homology"/>
<dbReference type="InterPro" id="IPR004013">
    <property type="entry name" value="PHP_dom"/>
</dbReference>
<accession>A0ABM8GEJ7</accession>
<evidence type="ECO:0000256" key="7">
    <source>
        <dbReference type="ARBA" id="ARBA00049158"/>
    </source>
</evidence>
<dbReference type="EC" id="3.1.3.15" evidence="3 8"/>
<evidence type="ECO:0000256" key="6">
    <source>
        <dbReference type="ARBA" id="ARBA00023102"/>
    </source>
</evidence>
<name>A0ABM8GEJ7_9MICO</name>
<dbReference type="EMBL" id="AP027731">
    <property type="protein sequence ID" value="BDZ46743.1"/>
    <property type="molecule type" value="Genomic_DNA"/>
</dbReference>
<dbReference type="InterPro" id="IPR010140">
    <property type="entry name" value="Histidinol_P_phosphatase_HisJ"/>
</dbReference>
<dbReference type="Gene3D" id="3.20.20.140">
    <property type="entry name" value="Metal-dependent hydrolases"/>
    <property type="match status" value="1"/>
</dbReference>
<dbReference type="PANTHER" id="PTHR21039:SF0">
    <property type="entry name" value="HISTIDINOL-PHOSPHATASE"/>
    <property type="match status" value="1"/>
</dbReference>
<evidence type="ECO:0000313" key="11">
    <source>
        <dbReference type="Proteomes" id="UP001321498"/>
    </source>
</evidence>
<dbReference type="InterPro" id="IPR016195">
    <property type="entry name" value="Pol/histidinol_Pase-like"/>
</dbReference>
<keyword evidence="4 8" id="KW-0028">Amino-acid biosynthesis</keyword>
<evidence type="ECO:0000256" key="4">
    <source>
        <dbReference type="ARBA" id="ARBA00022605"/>
    </source>
</evidence>
<dbReference type="PANTHER" id="PTHR21039">
    <property type="entry name" value="HISTIDINOL PHOSPHATASE-RELATED"/>
    <property type="match status" value="1"/>
</dbReference>
<reference evidence="11" key="1">
    <citation type="journal article" date="2019" name="Int. J. Syst. Evol. Microbiol.">
        <title>The Global Catalogue of Microorganisms (GCM) 10K type strain sequencing project: providing services to taxonomists for standard genome sequencing and annotation.</title>
        <authorList>
            <consortium name="The Broad Institute Genomics Platform"/>
            <consortium name="The Broad Institute Genome Sequencing Center for Infectious Disease"/>
            <person name="Wu L."/>
            <person name="Ma J."/>
        </authorList>
    </citation>
    <scope>NUCLEOTIDE SEQUENCE [LARGE SCALE GENOMIC DNA]</scope>
    <source>
        <strain evidence="11">NBRC 108725</strain>
    </source>
</reference>
<evidence type="ECO:0000256" key="3">
    <source>
        <dbReference type="ARBA" id="ARBA00013085"/>
    </source>
</evidence>
<evidence type="ECO:0000256" key="5">
    <source>
        <dbReference type="ARBA" id="ARBA00022801"/>
    </source>
</evidence>
<keyword evidence="5 8" id="KW-0378">Hydrolase</keyword>
<feature type="domain" description="PHP" evidence="9">
    <location>
        <begin position="6"/>
        <end position="213"/>
    </location>
</feature>
<evidence type="ECO:0000313" key="10">
    <source>
        <dbReference type="EMBL" id="BDZ46743.1"/>
    </source>
</evidence>
<evidence type="ECO:0000256" key="8">
    <source>
        <dbReference type="RuleBase" id="RU366003"/>
    </source>
</evidence>
<comment type="pathway">
    <text evidence="1 8">Amino-acid biosynthesis; L-histidine biosynthesis; L-histidine from 5-phospho-alpha-D-ribose 1-diphosphate: step 8/9.</text>
</comment>